<name>A0A6G0VQ96_APHCR</name>
<comment type="caution">
    <text evidence="1">The sequence shown here is derived from an EMBL/GenBank/DDBJ whole genome shotgun (WGS) entry which is preliminary data.</text>
</comment>
<dbReference type="AlphaFoldDB" id="A0A6G0VQ96"/>
<proteinExistence type="predicted"/>
<dbReference type="EMBL" id="VUJU01013313">
    <property type="protein sequence ID" value="KAF0705202.1"/>
    <property type="molecule type" value="Genomic_DNA"/>
</dbReference>
<reference evidence="1 2" key="1">
    <citation type="submission" date="2019-08" db="EMBL/GenBank/DDBJ databases">
        <title>Whole genome of Aphis craccivora.</title>
        <authorList>
            <person name="Voronova N.V."/>
            <person name="Shulinski R.S."/>
            <person name="Bandarenka Y.V."/>
            <person name="Zhorov D.G."/>
            <person name="Warner D."/>
        </authorList>
    </citation>
    <scope>NUCLEOTIDE SEQUENCE [LARGE SCALE GENOMIC DNA]</scope>
    <source>
        <strain evidence="1">180601</strain>
        <tissue evidence="1">Whole Body</tissue>
    </source>
</reference>
<gene>
    <name evidence="1" type="ORF">FWK35_00034921</name>
</gene>
<sequence>MYDNNQEIENELIENDYVQDEENIVVGNALKGEDLFADDGQLFENIVEQNENINEQDYNLNEEDFIIEVELDPDIVRMMEHENRRQMLEIENFPYVQVPLILPPINPNSD</sequence>
<accession>A0A6G0VQ96</accession>
<protein>
    <submittedName>
        <fullName evidence="1">Putative inhibitor of apoptosis</fullName>
    </submittedName>
</protein>
<evidence type="ECO:0000313" key="2">
    <source>
        <dbReference type="Proteomes" id="UP000478052"/>
    </source>
</evidence>
<keyword evidence="2" id="KW-1185">Reference proteome</keyword>
<dbReference type="Proteomes" id="UP000478052">
    <property type="component" value="Unassembled WGS sequence"/>
</dbReference>
<evidence type="ECO:0000313" key="1">
    <source>
        <dbReference type="EMBL" id="KAF0705202.1"/>
    </source>
</evidence>
<organism evidence="1 2">
    <name type="scientific">Aphis craccivora</name>
    <name type="common">Cowpea aphid</name>
    <dbReference type="NCBI Taxonomy" id="307492"/>
    <lineage>
        <taxon>Eukaryota</taxon>
        <taxon>Metazoa</taxon>
        <taxon>Ecdysozoa</taxon>
        <taxon>Arthropoda</taxon>
        <taxon>Hexapoda</taxon>
        <taxon>Insecta</taxon>
        <taxon>Pterygota</taxon>
        <taxon>Neoptera</taxon>
        <taxon>Paraneoptera</taxon>
        <taxon>Hemiptera</taxon>
        <taxon>Sternorrhyncha</taxon>
        <taxon>Aphidomorpha</taxon>
        <taxon>Aphidoidea</taxon>
        <taxon>Aphididae</taxon>
        <taxon>Aphidini</taxon>
        <taxon>Aphis</taxon>
        <taxon>Aphis</taxon>
    </lineage>
</organism>